<accession>A0AAN3M672</accession>
<protein>
    <submittedName>
        <fullName evidence="1">Uncharacterized protein</fullName>
    </submittedName>
</protein>
<organism evidence="1 2">
    <name type="scientific">Escherichia coli MS 85-1</name>
    <dbReference type="NCBI Taxonomy" id="679202"/>
    <lineage>
        <taxon>Bacteria</taxon>
        <taxon>Pseudomonadati</taxon>
        <taxon>Pseudomonadota</taxon>
        <taxon>Gammaproteobacteria</taxon>
        <taxon>Enterobacterales</taxon>
        <taxon>Enterobacteriaceae</taxon>
        <taxon>Escherichia</taxon>
    </lineage>
</organism>
<sequence length="50" mass="5490">MRRERLIRPTTPSNPIDCSERVGLISVAHQAMLRLSSVSNGAVKGVIFIL</sequence>
<evidence type="ECO:0000313" key="1">
    <source>
        <dbReference type="EMBL" id="EFU33422.1"/>
    </source>
</evidence>
<dbReference type="AlphaFoldDB" id="A0AAN3M672"/>
<proteinExistence type="predicted"/>
<name>A0AAN3M672_ECOLX</name>
<dbReference type="Proteomes" id="UP000005056">
    <property type="component" value="Unassembled WGS sequence"/>
</dbReference>
<gene>
    <name evidence="1" type="ORF">HMPREF9350_04744</name>
</gene>
<comment type="caution">
    <text evidence="1">The sequence shown here is derived from an EMBL/GenBank/DDBJ whole genome shotgun (WGS) entry which is preliminary data.</text>
</comment>
<dbReference type="EMBL" id="ADWQ01000032">
    <property type="protein sequence ID" value="EFU33422.1"/>
    <property type="molecule type" value="Genomic_DNA"/>
</dbReference>
<evidence type="ECO:0000313" key="2">
    <source>
        <dbReference type="Proteomes" id="UP000005056"/>
    </source>
</evidence>
<reference evidence="1 2" key="1">
    <citation type="submission" date="2010-09" db="EMBL/GenBank/DDBJ databases">
        <authorList>
            <person name="Weinstock G."/>
            <person name="Sodergren E."/>
            <person name="Clifton S."/>
            <person name="Fulton L."/>
            <person name="Fulton B."/>
            <person name="Courtney L."/>
            <person name="Fronick C."/>
            <person name="Harrison M."/>
            <person name="Strong C."/>
            <person name="Farmer C."/>
            <person name="Delahaunty K."/>
            <person name="Markovic C."/>
            <person name="Hall O."/>
            <person name="Minx P."/>
            <person name="Tomlinson C."/>
            <person name="Mitreva M."/>
            <person name="Hou S."/>
            <person name="Chen J."/>
            <person name="Wollam A."/>
            <person name="Pepin K.H."/>
            <person name="Johnson M."/>
            <person name="Bhonagiri V."/>
            <person name="Zhang X."/>
            <person name="Suruliraj S."/>
            <person name="Warren W."/>
            <person name="Chinwalla A."/>
            <person name="Mardis E.R."/>
            <person name="Wilson R.K."/>
        </authorList>
    </citation>
    <scope>NUCLEOTIDE SEQUENCE [LARGE SCALE GENOMIC DNA]</scope>
    <source>
        <strain evidence="1 2">MS 85-1</strain>
    </source>
</reference>